<reference evidence="2" key="1">
    <citation type="submission" date="2014-05" db="EMBL/GenBank/DDBJ databases">
        <authorList>
            <person name="Chronopoulou M."/>
        </authorList>
    </citation>
    <scope>NUCLEOTIDE SEQUENCE</scope>
    <source>
        <tissue evidence="2">Whole organism</tissue>
    </source>
</reference>
<feature type="transmembrane region" description="Helical" evidence="1">
    <location>
        <begin position="12"/>
        <end position="36"/>
    </location>
</feature>
<name>A0A0K2UJF1_LEPSM</name>
<keyword evidence="1" id="KW-0812">Transmembrane</keyword>
<protein>
    <submittedName>
        <fullName evidence="2">Uncharacterized protein</fullName>
    </submittedName>
</protein>
<dbReference type="EMBL" id="HACA01021048">
    <property type="protein sequence ID" value="CDW38409.1"/>
    <property type="molecule type" value="Transcribed_RNA"/>
</dbReference>
<evidence type="ECO:0000313" key="2">
    <source>
        <dbReference type="EMBL" id="CDW38409.1"/>
    </source>
</evidence>
<proteinExistence type="predicted"/>
<keyword evidence="1" id="KW-0472">Membrane</keyword>
<keyword evidence="1" id="KW-1133">Transmembrane helix</keyword>
<organism evidence="2">
    <name type="scientific">Lepeophtheirus salmonis</name>
    <name type="common">Salmon louse</name>
    <name type="synonym">Caligus salmonis</name>
    <dbReference type="NCBI Taxonomy" id="72036"/>
    <lineage>
        <taxon>Eukaryota</taxon>
        <taxon>Metazoa</taxon>
        <taxon>Ecdysozoa</taxon>
        <taxon>Arthropoda</taxon>
        <taxon>Crustacea</taxon>
        <taxon>Multicrustacea</taxon>
        <taxon>Hexanauplia</taxon>
        <taxon>Copepoda</taxon>
        <taxon>Siphonostomatoida</taxon>
        <taxon>Caligidae</taxon>
        <taxon>Lepeophtheirus</taxon>
    </lineage>
</organism>
<sequence length="50" mass="5834">EILWCHIKSVHLFRIFNIEVYIICFLSVVYILQGIITNSDLTNTALKPQI</sequence>
<accession>A0A0K2UJF1</accession>
<feature type="non-terminal residue" evidence="2">
    <location>
        <position position="1"/>
    </location>
</feature>
<dbReference type="AlphaFoldDB" id="A0A0K2UJF1"/>
<evidence type="ECO:0000256" key="1">
    <source>
        <dbReference type="SAM" id="Phobius"/>
    </source>
</evidence>